<organism evidence="1">
    <name type="scientific">human gut metagenome</name>
    <dbReference type="NCBI Taxonomy" id="408170"/>
    <lineage>
        <taxon>unclassified sequences</taxon>
        <taxon>metagenomes</taxon>
        <taxon>organismal metagenomes</taxon>
    </lineage>
</organism>
<keyword evidence="1" id="KW-0808">Transferase</keyword>
<sequence length="55" mass="6451">MTVQFNIEYKAMFGEQIVVNIQTEEGELKLPLETTDGERWACDWCVESPEKSYTY</sequence>
<evidence type="ECO:0000313" key="1">
    <source>
        <dbReference type="EMBL" id="EKC47308.1"/>
    </source>
</evidence>
<feature type="non-terminal residue" evidence="1">
    <location>
        <position position="55"/>
    </location>
</feature>
<protein>
    <submittedName>
        <fullName evidence="1">4-alpha-glucanotransferase</fullName>
    </submittedName>
</protein>
<dbReference type="AlphaFoldDB" id="K1RPK6"/>
<gene>
    <name evidence="1" type="ORF">OBE_15775</name>
</gene>
<dbReference type="EMBL" id="AJWZ01010843">
    <property type="protein sequence ID" value="EKC47308.1"/>
    <property type="molecule type" value="Genomic_DNA"/>
</dbReference>
<proteinExistence type="predicted"/>
<dbReference type="GO" id="GO:0016740">
    <property type="term" value="F:transferase activity"/>
    <property type="evidence" value="ECO:0007669"/>
    <property type="project" value="UniProtKB-KW"/>
</dbReference>
<accession>K1RPK6</accession>
<comment type="caution">
    <text evidence="1">The sequence shown here is derived from an EMBL/GenBank/DDBJ whole genome shotgun (WGS) entry which is preliminary data.</text>
</comment>
<name>K1RPK6_9ZZZZ</name>
<reference evidence="1" key="1">
    <citation type="journal article" date="2013" name="Environ. Microbiol.">
        <title>Microbiota from the distal guts of lean and obese adolescents exhibit partial functional redundancy besides clear differences in community structure.</title>
        <authorList>
            <person name="Ferrer M."/>
            <person name="Ruiz A."/>
            <person name="Lanza F."/>
            <person name="Haange S.B."/>
            <person name="Oberbach A."/>
            <person name="Till H."/>
            <person name="Bargiela R."/>
            <person name="Campoy C."/>
            <person name="Segura M.T."/>
            <person name="Richter M."/>
            <person name="von Bergen M."/>
            <person name="Seifert J."/>
            <person name="Suarez A."/>
        </authorList>
    </citation>
    <scope>NUCLEOTIDE SEQUENCE</scope>
</reference>